<organism evidence="2 3">
    <name type="scientific">Trichoglossum hirsutum</name>
    <dbReference type="NCBI Taxonomy" id="265104"/>
    <lineage>
        <taxon>Eukaryota</taxon>
        <taxon>Fungi</taxon>
        <taxon>Dikarya</taxon>
        <taxon>Ascomycota</taxon>
        <taxon>Pezizomycotina</taxon>
        <taxon>Geoglossomycetes</taxon>
        <taxon>Geoglossales</taxon>
        <taxon>Geoglossaceae</taxon>
        <taxon>Trichoglossum</taxon>
    </lineage>
</organism>
<protein>
    <submittedName>
        <fullName evidence="2">Uncharacterized protein</fullName>
    </submittedName>
</protein>
<keyword evidence="1" id="KW-0175">Coiled coil</keyword>
<dbReference type="EMBL" id="JAGHQM010002757">
    <property type="protein sequence ID" value="KAH0548185.1"/>
    <property type="molecule type" value="Genomic_DNA"/>
</dbReference>
<comment type="caution">
    <text evidence="2">The sequence shown here is derived from an EMBL/GenBank/DDBJ whole genome shotgun (WGS) entry which is preliminary data.</text>
</comment>
<sequence length="109" mass="12472">MNSLFNSALKQSSAVRRDLDVFSEKPLTFSPALQGQLSASLTSLSRTIDDYDSMAKRELVPAKQEKAFERVKTFRTELLEFRQQLERLKGEKDDAVMDQHLSTTFLIDD</sequence>
<evidence type="ECO:0000256" key="1">
    <source>
        <dbReference type="SAM" id="Coils"/>
    </source>
</evidence>
<gene>
    <name evidence="2" type="ORF">GP486_008097</name>
</gene>
<evidence type="ECO:0000313" key="3">
    <source>
        <dbReference type="Proteomes" id="UP000750711"/>
    </source>
</evidence>
<feature type="coiled-coil region" evidence="1">
    <location>
        <begin position="71"/>
        <end position="98"/>
    </location>
</feature>
<dbReference type="AlphaFoldDB" id="A0A9P8L224"/>
<reference evidence="2" key="1">
    <citation type="submission" date="2021-03" db="EMBL/GenBank/DDBJ databases">
        <title>Comparative genomics and phylogenomic investigation of the class Geoglossomycetes provide insights into ecological specialization and systematics.</title>
        <authorList>
            <person name="Melie T."/>
            <person name="Pirro S."/>
            <person name="Miller A.N."/>
            <person name="Quandt A."/>
        </authorList>
    </citation>
    <scope>NUCLEOTIDE SEQUENCE</scope>
    <source>
        <strain evidence="2">CAQ_001_2017</strain>
    </source>
</reference>
<name>A0A9P8L224_9PEZI</name>
<evidence type="ECO:0000313" key="2">
    <source>
        <dbReference type="EMBL" id="KAH0548185.1"/>
    </source>
</evidence>
<keyword evidence="3" id="KW-1185">Reference proteome</keyword>
<dbReference type="Proteomes" id="UP000750711">
    <property type="component" value="Unassembled WGS sequence"/>
</dbReference>
<proteinExistence type="predicted"/>
<accession>A0A9P8L224</accession>